<name>A0A432LA70_9BACI</name>
<dbReference type="RefSeq" id="WP_126659603.1">
    <property type="nucleotide sequence ID" value="NZ_RYYR01000017.1"/>
</dbReference>
<comment type="caution">
    <text evidence="1">The sequence shown here is derived from an EMBL/GenBank/DDBJ whole genome shotgun (WGS) entry which is preliminary data.</text>
</comment>
<gene>
    <name evidence="1" type="ORF">EK386_12965</name>
</gene>
<organism evidence="1 2">
    <name type="scientific">Lysinibacillus antri</name>
    <dbReference type="NCBI Taxonomy" id="2498145"/>
    <lineage>
        <taxon>Bacteria</taxon>
        <taxon>Bacillati</taxon>
        <taxon>Bacillota</taxon>
        <taxon>Bacilli</taxon>
        <taxon>Bacillales</taxon>
        <taxon>Bacillaceae</taxon>
        <taxon>Lysinibacillus</taxon>
    </lineage>
</organism>
<proteinExistence type="predicted"/>
<keyword evidence="2" id="KW-1185">Reference proteome</keyword>
<protein>
    <submittedName>
        <fullName evidence="1">Uncharacterized protein</fullName>
    </submittedName>
</protein>
<evidence type="ECO:0000313" key="2">
    <source>
        <dbReference type="Proteomes" id="UP000287910"/>
    </source>
</evidence>
<dbReference type="AlphaFoldDB" id="A0A432LA70"/>
<accession>A0A432LA70</accession>
<dbReference type="EMBL" id="RYYR01000017">
    <property type="protein sequence ID" value="RUL51114.1"/>
    <property type="molecule type" value="Genomic_DNA"/>
</dbReference>
<dbReference type="Proteomes" id="UP000287910">
    <property type="component" value="Unassembled WGS sequence"/>
</dbReference>
<sequence>MTTVELLEIEEGYVIEVFTVAITKEIRLKVYDNEDATLILGRSEINFDWTEDAKAIFDSIDTCEPIELLTALSQLKGR</sequence>
<reference evidence="1 2" key="1">
    <citation type="submission" date="2018-12" db="EMBL/GenBank/DDBJ databases">
        <title>Lysinibacillus antri sp. nov., isolated from a cave soil.</title>
        <authorList>
            <person name="Narsing Rao M.P."/>
            <person name="Zhang H."/>
            <person name="Dong Z.-Y."/>
            <person name="Niu X.-K."/>
            <person name="Zhang K."/>
            <person name="Fang B.-Z."/>
            <person name="Kang Y.-Q."/>
            <person name="Xiao M."/>
            <person name="Li W.-J."/>
        </authorList>
    </citation>
    <scope>NUCLEOTIDE SEQUENCE [LARGE SCALE GENOMIC DNA]</scope>
    <source>
        <strain evidence="1 2">SYSU K30002</strain>
    </source>
</reference>
<evidence type="ECO:0000313" key="1">
    <source>
        <dbReference type="EMBL" id="RUL51114.1"/>
    </source>
</evidence>